<dbReference type="NCBIfam" id="TIGR00055">
    <property type="entry name" value="uppS"/>
    <property type="match status" value="1"/>
</dbReference>
<proteinExistence type="inferred from homology"/>
<feature type="active site" description="Proton acceptor" evidence="2">
    <location>
        <position position="64"/>
    </location>
</feature>
<dbReference type="SUPFAM" id="SSF64005">
    <property type="entry name" value="Undecaprenyl diphosphate synthase"/>
    <property type="match status" value="1"/>
</dbReference>
<dbReference type="Proteomes" id="UP000823603">
    <property type="component" value="Unassembled WGS sequence"/>
</dbReference>
<dbReference type="PROSITE" id="PS01066">
    <property type="entry name" value="UPP_SYNTHASE"/>
    <property type="match status" value="1"/>
</dbReference>
<dbReference type="GO" id="GO:0008834">
    <property type="term" value="F:ditrans,polycis-undecaprenyl-diphosphate synthase [(2E,6E)-farnesyl-diphosphate specific] activity"/>
    <property type="evidence" value="ECO:0007669"/>
    <property type="project" value="TreeGrafter"/>
</dbReference>
<dbReference type="InterPro" id="IPR036424">
    <property type="entry name" value="UPP_synth-like_sf"/>
</dbReference>
<sequence>MEENNKVPVHVSIIMDGNGRWAQKRGKERFYGHIEGVESVRACTEEALRKGVSYLSLFAFSEENWNRPEEEVHSLMELMVKAMVNELPTFLKNGIKFIVLGNRTRLSDSLNRQIDDCMDRTSGCTSLSLVIFLSYSGRWDILQAAKRLAREIASDPAAAAGLDSMDAGGFGRYLVTDGIPDPDLIIRTSGELRLSNYLLWQGAYSELYFTDILWPDFRAAQFDEALEEYAKRDRRYGKVK</sequence>
<feature type="binding site" evidence="2">
    <location>
        <position position="21"/>
    </location>
    <ligand>
        <name>substrate</name>
    </ligand>
</feature>
<dbReference type="EC" id="2.5.1.-" evidence="2"/>
<reference evidence="3" key="1">
    <citation type="submission" date="2020-10" db="EMBL/GenBank/DDBJ databases">
        <authorList>
            <person name="Gilroy R."/>
        </authorList>
    </citation>
    <scope>NUCLEOTIDE SEQUENCE</scope>
    <source>
        <strain evidence="3">B2-22910</strain>
    </source>
</reference>
<keyword evidence="2" id="KW-0479">Metal-binding</keyword>
<dbReference type="HAMAP" id="MF_01139">
    <property type="entry name" value="ISPT"/>
    <property type="match status" value="1"/>
</dbReference>
<feature type="binding site" evidence="2">
    <location>
        <position position="67"/>
    </location>
    <ligand>
        <name>substrate</name>
    </ligand>
</feature>
<dbReference type="PANTHER" id="PTHR10291:SF0">
    <property type="entry name" value="DEHYDRODOLICHYL DIPHOSPHATE SYNTHASE 2"/>
    <property type="match status" value="1"/>
</dbReference>
<feature type="binding site" evidence="2">
    <location>
        <begin position="17"/>
        <end position="20"/>
    </location>
    <ligand>
        <name>substrate</name>
    </ligand>
</feature>
<dbReference type="AlphaFoldDB" id="A0A9D9NF06"/>
<dbReference type="FunFam" id="3.40.1180.10:FF:000001">
    <property type="entry name" value="(2E,6E)-farnesyl-diphosphate-specific ditrans,polycis-undecaprenyl-diphosphate synthase"/>
    <property type="match status" value="1"/>
</dbReference>
<feature type="binding site" evidence="2">
    <location>
        <position position="65"/>
    </location>
    <ligand>
        <name>substrate</name>
    </ligand>
</feature>
<dbReference type="Gene3D" id="3.40.1180.10">
    <property type="entry name" value="Decaprenyl diphosphate synthase-like"/>
    <property type="match status" value="1"/>
</dbReference>
<protein>
    <recommendedName>
        <fullName evidence="2">Isoprenyl transferase</fullName>
        <ecNumber evidence="2">2.5.1.-</ecNumber>
    </recommendedName>
</protein>
<name>A0A9D9NF06_9BACT</name>
<keyword evidence="2" id="KW-0460">Magnesium</keyword>
<dbReference type="GO" id="GO:0005829">
    <property type="term" value="C:cytosol"/>
    <property type="evidence" value="ECO:0007669"/>
    <property type="project" value="TreeGrafter"/>
</dbReference>
<feature type="binding site" evidence="2">
    <location>
        <position position="33"/>
    </location>
    <ligand>
        <name>substrate</name>
    </ligand>
</feature>
<feature type="binding site" evidence="2">
    <location>
        <position position="29"/>
    </location>
    <ligand>
        <name>substrate</name>
    </ligand>
</feature>
<evidence type="ECO:0000256" key="2">
    <source>
        <dbReference type="HAMAP-Rule" id="MF_01139"/>
    </source>
</evidence>
<comment type="function">
    <text evidence="2">Catalyzes the condensation of isopentenyl diphosphate (IPP) with allylic pyrophosphates generating different type of terpenoids.</text>
</comment>
<dbReference type="Pfam" id="PF01255">
    <property type="entry name" value="Prenyltransf"/>
    <property type="match status" value="1"/>
</dbReference>
<feature type="binding site" evidence="2">
    <location>
        <begin position="61"/>
        <end position="63"/>
    </location>
    <ligand>
        <name>substrate</name>
    </ligand>
</feature>
<dbReference type="PANTHER" id="PTHR10291">
    <property type="entry name" value="DEHYDRODOLICHYL DIPHOSPHATE SYNTHASE FAMILY MEMBER"/>
    <property type="match status" value="1"/>
</dbReference>
<organism evidence="3 4">
    <name type="scientific">Candidatus Cryptobacteroides faecavium</name>
    <dbReference type="NCBI Taxonomy" id="2840762"/>
    <lineage>
        <taxon>Bacteria</taxon>
        <taxon>Pseudomonadati</taxon>
        <taxon>Bacteroidota</taxon>
        <taxon>Bacteroidia</taxon>
        <taxon>Bacteroidales</taxon>
        <taxon>Candidatus Cryptobacteroides</taxon>
    </lineage>
</organism>
<comment type="similarity">
    <text evidence="2">Belongs to the UPP synthase family.</text>
</comment>
<feature type="active site" evidence="2">
    <location>
        <position position="16"/>
    </location>
</feature>
<dbReference type="InterPro" id="IPR018520">
    <property type="entry name" value="UPP_synth-like_CS"/>
</dbReference>
<evidence type="ECO:0000313" key="4">
    <source>
        <dbReference type="Proteomes" id="UP000823603"/>
    </source>
</evidence>
<evidence type="ECO:0000313" key="3">
    <source>
        <dbReference type="EMBL" id="MBO8471093.1"/>
    </source>
</evidence>
<feature type="binding site" evidence="2">
    <location>
        <position position="187"/>
    </location>
    <ligand>
        <name>substrate</name>
    </ligand>
</feature>
<dbReference type="GO" id="GO:0000287">
    <property type="term" value="F:magnesium ion binding"/>
    <property type="evidence" value="ECO:0007669"/>
    <property type="project" value="UniProtKB-UniRule"/>
</dbReference>
<feature type="binding site" evidence="2">
    <location>
        <begin position="193"/>
        <end position="195"/>
    </location>
    <ligand>
        <name>substrate</name>
    </ligand>
</feature>
<feature type="binding site" evidence="2">
    <location>
        <position position="16"/>
    </location>
    <ligand>
        <name>Mg(2+)</name>
        <dbReference type="ChEBI" id="CHEBI:18420"/>
    </ligand>
</feature>
<keyword evidence="1 2" id="KW-0808">Transferase</keyword>
<reference evidence="3" key="2">
    <citation type="journal article" date="2021" name="PeerJ">
        <title>Extensive microbial diversity within the chicken gut microbiome revealed by metagenomics and culture.</title>
        <authorList>
            <person name="Gilroy R."/>
            <person name="Ravi A."/>
            <person name="Getino M."/>
            <person name="Pursley I."/>
            <person name="Horton D.L."/>
            <person name="Alikhan N.F."/>
            <person name="Baker D."/>
            <person name="Gharbi K."/>
            <person name="Hall N."/>
            <person name="Watson M."/>
            <person name="Adriaenssens E.M."/>
            <person name="Foster-Nyarko E."/>
            <person name="Jarju S."/>
            <person name="Secka A."/>
            <person name="Antonio M."/>
            <person name="Oren A."/>
            <person name="Chaudhuri R.R."/>
            <person name="La Ragione R."/>
            <person name="Hildebrand F."/>
            <person name="Pallen M.J."/>
        </authorList>
    </citation>
    <scope>NUCLEOTIDE SEQUENCE</scope>
    <source>
        <strain evidence="3">B2-22910</strain>
    </source>
</reference>
<comment type="cofactor">
    <cofactor evidence="2">
        <name>Mg(2+)</name>
        <dbReference type="ChEBI" id="CHEBI:18420"/>
    </cofactor>
    <text evidence="2">Binds 2 magnesium ions per subunit.</text>
</comment>
<feature type="binding site" evidence="2">
    <location>
        <position position="206"/>
    </location>
    <ligand>
        <name>Mg(2+)</name>
        <dbReference type="ChEBI" id="CHEBI:18420"/>
    </ligand>
</feature>
<accession>A0A9D9NF06</accession>
<dbReference type="GO" id="GO:0016094">
    <property type="term" value="P:polyprenol biosynthetic process"/>
    <property type="evidence" value="ECO:0007669"/>
    <property type="project" value="TreeGrafter"/>
</dbReference>
<gene>
    <name evidence="3" type="primary">uppS</name>
    <name evidence="3" type="ORF">IAB82_04780</name>
</gene>
<evidence type="ECO:0000256" key="1">
    <source>
        <dbReference type="ARBA" id="ARBA00022679"/>
    </source>
</evidence>
<comment type="caution">
    <text evidence="3">The sequence shown here is derived from an EMBL/GenBank/DDBJ whole genome shotgun (WGS) entry which is preliminary data.</text>
</comment>
<dbReference type="InterPro" id="IPR001441">
    <property type="entry name" value="UPP_synth-like"/>
</dbReference>
<comment type="subunit">
    <text evidence="2">Homodimer.</text>
</comment>
<dbReference type="CDD" id="cd00475">
    <property type="entry name" value="Cis_IPPS"/>
    <property type="match status" value="1"/>
</dbReference>
<dbReference type="EMBL" id="JADIMB010000067">
    <property type="protein sequence ID" value="MBO8471093.1"/>
    <property type="molecule type" value="Genomic_DNA"/>
</dbReference>